<gene>
    <name evidence="2" type="ORF">J2S02_002550</name>
</gene>
<sequence length="69" mass="7924">MYIGGGESLQAYIYITVIVQLVILGLFLLINLLIKKVGFLQIINICSICLVTISLLFYVFYICMTFIYY</sequence>
<dbReference type="EMBL" id="JAUSTZ010000004">
    <property type="protein sequence ID" value="MDQ0226205.1"/>
    <property type="molecule type" value="Genomic_DNA"/>
</dbReference>
<organism evidence="2 3">
    <name type="scientific">Metabacillus niabensis</name>
    <dbReference type="NCBI Taxonomy" id="324854"/>
    <lineage>
        <taxon>Bacteria</taxon>
        <taxon>Bacillati</taxon>
        <taxon>Bacillota</taxon>
        <taxon>Bacilli</taxon>
        <taxon>Bacillales</taxon>
        <taxon>Bacillaceae</taxon>
        <taxon>Metabacillus</taxon>
    </lineage>
</organism>
<evidence type="ECO:0000313" key="3">
    <source>
        <dbReference type="Proteomes" id="UP001232245"/>
    </source>
</evidence>
<feature type="transmembrane region" description="Helical" evidence="1">
    <location>
        <begin position="45"/>
        <end position="68"/>
    </location>
</feature>
<name>A0ABT9Z4N5_9BACI</name>
<dbReference type="Proteomes" id="UP001232245">
    <property type="component" value="Unassembled WGS sequence"/>
</dbReference>
<evidence type="ECO:0000313" key="2">
    <source>
        <dbReference type="EMBL" id="MDQ0226205.1"/>
    </source>
</evidence>
<keyword evidence="1" id="KW-0812">Transmembrane</keyword>
<proteinExistence type="predicted"/>
<keyword evidence="1" id="KW-1133">Transmembrane helix</keyword>
<protein>
    <submittedName>
        <fullName evidence="2">Membrane protein YkgB</fullName>
    </submittedName>
</protein>
<accession>A0ABT9Z4N5</accession>
<keyword evidence="3" id="KW-1185">Reference proteome</keyword>
<comment type="caution">
    <text evidence="2">The sequence shown here is derived from an EMBL/GenBank/DDBJ whole genome shotgun (WGS) entry which is preliminary data.</text>
</comment>
<reference evidence="2 3" key="1">
    <citation type="submission" date="2023-07" db="EMBL/GenBank/DDBJ databases">
        <title>Genomic Encyclopedia of Type Strains, Phase IV (KMG-IV): sequencing the most valuable type-strain genomes for metagenomic binning, comparative biology and taxonomic classification.</title>
        <authorList>
            <person name="Goeker M."/>
        </authorList>
    </citation>
    <scope>NUCLEOTIDE SEQUENCE [LARGE SCALE GENOMIC DNA]</scope>
    <source>
        <strain evidence="2 3">DSM 17723</strain>
    </source>
</reference>
<feature type="transmembrane region" description="Helical" evidence="1">
    <location>
        <begin position="12"/>
        <end position="33"/>
    </location>
</feature>
<keyword evidence="1" id="KW-0472">Membrane</keyword>
<evidence type="ECO:0000256" key="1">
    <source>
        <dbReference type="SAM" id="Phobius"/>
    </source>
</evidence>